<dbReference type="RefSeq" id="WP_093914406.1">
    <property type="nucleotide sequence ID" value="NZ_FPAJ01000001.1"/>
</dbReference>
<sequence>MHIGLIGGLGPAATISYYTRLIDAFKKADLPLSLTIEHADMNALLQRAAEDQRALQAEVFATHLDRLAGAGSDIALITAITGHFCFAETQAISPVALMDGTGIIETYCHDNGIKKLGILGSRATLETNLFGLLKTVEVVVPQDRFESVWAAYMEMAETGVCSEKQRALFFEAGQTMIDDQQADAVLLAGTDLGLAFDNQAPGFRFIDVIEIHINALVSIVAAGGLN</sequence>
<dbReference type="STRING" id="394264.SAMN04488040_0088"/>
<dbReference type="InterPro" id="IPR001920">
    <property type="entry name" value="Asp/Glu_race"/>
</dbReference>
<dbReference type="OrthoDB" id="9803739at2"/>
<gene>
    <name evidence="1" type="ORF">SAMN04488040_0088</name>
</gene>
<keyword evidence="2" id="KW-1185">Reference proteome</keyword>
<dbReference type="Pfam" id="PF01177">
    <property type="entry name" value="Asp_Glu_race"/>
    <property type="match status" value="1"/>
</dbReference>
<accession>A0A1I6PBH9</accession>
<dbReference type="SUPFAM" id="SSF53681">
    <property type="entry name" value="Aspartate/glutamate racemase"/>
    <property type="match status" value="2"/>
</dbReference>
<name>A0A1I6PBH9_9RHOB</name>
<dbReference type="GO" id="GO:0047661">
    <property type="term" value="F:amino-acid racemase activity"/>
    <property type="evidence" value="ECO:0007669"/>
    <property type="project" value="InterPro"/>
</dbReference>
<dbReference type="AlphaFoldDB" id="A0A1I6PBH9"/>
<proteinExistence type="predicted"/>
<evidence type="ECO:0000313" key="2">
    <source>
        <dbReference type="Proteomes" id="UP000199239"/>
    </source>
</evidence>
<dbReference type="Proteomes" id="UP000199239">
    <property type="component" value="Unassembled WGS sequence"/>
</dbReference>
<dbReference type="Gene3D" id="3.40.50.1860">
    <property type="match status" value="2"/>
</dbReference>
<reference evidence="2" key="1">
    <citation type="submission" date="2016-10" db="EMBL/GenBank/DDBJ databases">
        <authorList>
            <person name="Varghese N."/>
            <person name="Submissions S."/>
        </authorList>
    </citation>
    <scope>NUCLEOTIDE SEQUENCE [LARGE SCALE GENOMIC DNA]</scope>
    <source>
        <strain evidence="2">DSM 23422</strain>
    </source>
</reference>
<dbReference type="InterPro" id="IPR015942">
    <property type="entry name" value="Asp/Glu/hydantoin_racemase"/>
</dbReference>
<dbReference type="EMBL" id="FPAJ01000001">
    <property type="protein sequence ID" value="SFS37572.1"/>
    <property type="molecule type" value="Genomic_DNA"/>
</dbReference>
<evidence type="ECO:0000313" key="1">
    <source>
        <dbReference type="EMBL" id="SFS37572.1"/>
    </source>
</evidence>
<organism evidence="1 2">
    <name type="scientific">Sulfitobacter marinus</name>
    <dbReference type="NCBI Taxonomy" id="394264"/>
    <lineage>
        <taxon>Bacteria</taxon>
        <taxon>Pseudomonadati</taxon>
        <taxon>Pseudomonadota</taxon>
        <taxon>Alphaproteobacteria</taxon>
        <taxon>Rhodobacterales</taxon>
        <taxon>Roseobacteraceae</taxon>
        <taxon>Sulfitobacter</taxon>
    </lineage>
</organism>
<protein>
    <submittedName>
        <fullName evidence="1">Aspartate racemase</fullName>
    </submittedName>
</protein>